<dbReference type="InterPro" id="IPR017946">
    <property type="entry name" value="PLC-like_Pdiesterase_TIM-brl"/>
</dbReference>
<dbReference type="Proteomes" id="UP001521116">
    <property type="component" value="Unassembled WGS sequence"/>
</dbReference>
<dbReference type="SUPFAM" id="SSF51695">
    <property type="entry name" value="PLC-like phosphodiesterases"/>
    <property type="match status" value="1"/>
</dbReference>
<evidence type="ECO:0000313" key="3">
    <source>
        <dbReference type="Proteomes" id="UP001521116"/>
    </source>
</evidence>
<name>A0ABR3SFX5_9PEZI</name>
<sequence length="375" mass="39323">MNMIFRNIAQAAAVLPLLSLLANAQNTTSTTACNNAASLCSKSYGNVTLLGAHDSPFLSDSTTSYSSSGNQYYNSTVQLNAGVRLLTAQVHSYTDNGASEWHLCHSSCALLDAGKLSDWLSEIKTWMDANTNDVVTLLLVNSDDASASDLESEFSTSGIDDYAYTPESTTTAPSEWPTLETMIANNTRLVTFVASLDASSNTVAPYLLDEFNFLFENPYDNTNPSNYTCTPDRPTSLKGDTASAASGDRLFLMNHFLYSSSALGIEQPNTTYLDVTNAANGTNSLGEAAAECSTTYAKAPWAVLVDFFNVGPAIDTVDQLNGVAGSTSGRASVSTARVTSSSDSSSSAAANLLGAPRDSAVAAVVVGVVAALMAL</sequence>
<reference evidence="2 3" key="1">
    <citation type="submission" date="2024-02" db="EMBL/GenBank/DDBJ databases">
        <title>De novo assembly and annotation of 12 fungi associated with fruit tree decline syndrome in Ontario, Canada.</title>
        <authorList>
            <person name="Sulman M."/>
            <person name="Ellouze W."/>
            <person name="Ilyukhin E."/>
        </authorList>
    </citation>
    <scope>NUCLEOTIDE SEQUENCE [LARGE SCALE GENOMIC DNA]</scope>
    <source>
        <strain evidence="2 3">M1-105</strain>
    </source>
</reference>
<proteinExistence type="predicted"/>
<comment type="caution">
    <text evidence="2">The sequence shown here is derived from an EMBL/GenBank/DDBJ whole genome shotgun (WGS) entry which is preliminary data.</text>
</comment>
<dbReference type="InterPro" id="IPR051057">
    <property type="entry name" value="PI-PLC_domain"/>
</dbReference>
<dbReference type="Gene3D" id="3.20.20.190">
    <property type="entry name" value="Phosphatidylinositol (PI) phosphodiesterase"/>
    <property type="match status" value="1"/>
</dbReference>
<organism evidence="2 3">
    <name type="scientific">Neofusicoccum ribis</name>
    <dbReference type="NCBI Taxonomy" id="45134"/>
    <lineage>
        <taxon>Eukaryota</taxon>
        <taxon>Fungi</taxon>
        <taxon>Dikarya</taxon>
        <taxon>Ascomycota</taxon>
        <taxon>Pezizomycotina</taxon>
        <taxon>Dothideomycetes</taxon>
        <taxon>Dothideomycetes incertae sedis</taxon>
        <taxon>Botryosphaeriales</taxon>
        <taxon>Botryosphaeriaceae</taxon>
        <taxon>Neofusicoccum</taxon>
    </lineage>
</organism>
<dbReference type="PROSITE" id="PS51257">
    <property type="entry name" value="PROKAR_LIPOPROTEIN"/>
    <property type="match status" value="1"/>
</dbReference>
<protein>
    <recommendedName>
        <fullName evidence="4">PLC-like phosphodiesterase</fullName>
    </recommendedName>
</protein>
<feature type="signal peptide" evidence="1">
    <location>
        <begin position="1"/>
        <end position="24"/>
    </location>
</feature>
<evidence type="ECO:0000256" key="1">
    <source>
        <dbReference type="SAM" id="SignalP"/>
    </source>
</evidence>
<gene>
    <name evidence="2" type="ORF">SLS56_010086</name>
</gene>
<evidence type="ECO:0000313" key="2">
    <source>
        <dbReference type="EMBL" id="KAL1619496.1"/>
    </source>
</evidence>
<accession>A0ABR3SFX5</accession>
<dbReference type="PANTHER" id="PTHR13593">
    <property type="match status" value="1"/>
</dbReference>
<keyword evidence="3" id="KW-1185">Reference proteome</keyword>
<feature type="chain" id="PRO_5046774070" description="PLC-like phosphodiesterase" evidence="1">
    <location>
        <begin position="25"/>
        <end position="375"/>
    </location>
</feature>
<keyword evidence="1" id="KW-0732">Signal</keyword>
<evidence type="ECO:0008006" key="4">
    <source>
        <dbReference type="Google" id="ProtNLM"/>
    </source>
</evidence>
<dbReference type="Pfam" id="PF26146">
    <property type="entry name" value="PI-PLC_X"/>
    <property type="match status" value="1"/>
</dbReference>
<dbReference type="PANTHER" id="PTHR13593:SF80">
    <property type="entry name" value="PLC-LIKE PHOSPHODIESTERASE"/>
    <property type="match status" value="1"/>
</dbReference>
<dbReference type="EMBL" id="JAJVDC020000187">
    <property type="protein sequence ID" value="KAL1619496.1"/>
    <property type="molecule type" value="Genomic_DNA"/>
</dbReference>